<evidence type="ECO:0000256" key="6">
    <source>
        <dbReference type="ARBA" id="ARBA00022737"/>
    </source>
</evidence>
<dbReference type="Gene3D" id="3.30.870.10">
    <property type="entry name" value="Endonuclease Chain A"/>
    <property type="match status" value="2"/>
</dbReference>
<evidence type="ECO:0000256" key="2">
    <source>
        <dbReference type="ARBA" id="ARBA00003145"/>
    </source>
</evidence>
<dbReference type="GO" id="GO:0004630">
    <property type="term" value="F:phospholipase D activity"/>
    <property type="evidence" value="ECO:0007669"/>
    <property type="project" value="UniProtKB-EC"/>
</dbReference>
<feature type="domain" description="PLD phosphodiesterase" evidence="11">
    <location>
        <begin position="356"/>
        <end position="383"/>
    </location>
</feature>
<dbReference type="InterPro" id="IPR015679">
    <property type="entry name" value="PLipase_D_fam"/>
</dbReference>
<keyword evidence="13" id="KW-1185">Reference proteome</keyword>
<comment type="catalytic activity">
    <reaction evidence="1">
        <text>a 1,2-diacyl-sn-glycero-3-phosphocholine + H2O = a 1,2-diacyl-sn-glycero-3-phosphate + choline + H(+)</text>
        <dbReference type="Rhea" id="RHEA:14445"/>
        <dbReference type="ChEBI" id="CHEBI:15354"/>
        <dbReference type="ChEBI" id="CHEBI:15377"/>
        <dbReference type="ChEBI" id="CHEBI:15378"/>
        <dbReference type="ChEBI" id="CHEBI:57643"/>
        <dbReference type="ChEBI" id="CHEBI:58608"/>
        <dbReference type="EC" id="3.1.4.4"/>
    </reaction>
</comment>
<dbReference type="GO" id="GO:0005576">
    <property type="term" value="C:extracellular region"/>
    <property type="evidence" value="ECO:0007669"/>
    <property type="project" value="UniProtKB-SubCell"/>
</dbReference>
<keyword evidence="8" id="KW-0443">Lipid metabolism</keyword>
<dbReference type="GO" id="GO:0009395">
    <property type="term" value="P:phospholipid catabolic process"/>
    <property type="evidence" value="ECO:0007669"/>
    <property type="project" value="TreeGrafter"/>
</dbReference>
<dbReference type="SUPFAM" id="SSF56024">
    <property type="entry name" value="Phospholipase D/nuclease"/>
    <property type="match status" value="2"/>
</dbReference>
<evidence type="ECO:0000313" key="12">
    <source>
        <dbReference type="EMBL" id="MBB4144105.1"/>
    </source>
</evidence>
<proteinExistence type="predicted"/>
<evidence type="ECO:0000256" key="10">
    <source>
        <dbReference type="SAM" id="MobiDB-lite"/>
    </source>
</evidence>
<evidence type="ECO:0000256" key="5">
    <source>
        <dbReference type="ARBA" id="ARBA00022525"/>
    </source>
</evidence>
<evidence type="ECO:0000256" key="8">
    <source>
        <dbReference type="ARBA" id="ARBA00023098"/>
    </source>
</evidence>
<evidence type="ECO:0000256" key="4">
    <source>
        <dbReference type="ARBA" id="ARBA00018392"/>
    </source>
</evidence>
<organism evidence="12 13">
    <name type="scientific">Rhizobium rhizoryzae</name>
    <dbReference type="NCBI Taxonomy" id="451876"/>
    <lineage>
        <taxon>Bacteria</taxon>
        <taxon>Pseudomonadati</taxon>
        <taxon>Pseudomonadota</taxon>
        <taxon>Alphaproteobacteria</taxon>
        <taxon>Hyphomicrobiales</taxon>
        <taxon>Rhizobiaceae</taxon>
        <taxon>Rhizobium/Agrobacterium group</taxon>
        <taxon>Rhizobium</taxon>
    </lineage>
</organism>
<dbReference type="InterPro" id="IPR025202">
    <property type="entry name" value="PLD-like_dom"/>
</dbReference>
<evidence type="ECO:0000256" key="1">
    <source>
        <dbReference type="ARBA" id="ARBA00000798"/>
    </source>
</evidence>
<comment type="function">
    <text evidence="2">Could be a virulence factor.</text>
</comment>
<dbReference type="CDD" id="cd09140">
    <property type="entry name" value="PLDc_vPLD1_2_like_bac_1"/>
    <property type="match status" value="1"/>
</dbReference>
<dbReference type="Pfam" id="PF13091">
    <property type="entry name" value="PLDc_2"/>
    <property type="match status" value="1"/>
</dbReference>
<dbReference type="PANTHER" id="PTHR18896:SF76">
    <property type="entry name" value="PHOSPHOLIPASE"/>
    <property type="match status" value="1"/>
</dbReference>
<dbReference type="SMART" id="SM00155">
    <property type="entry name" value="PLDc"/>
    <property type="match status" value="2"/>
</dbReference>
<keyword evidence="6" id="KW-0677">Repeat</keyword>
<dbReference type="EMBL" id="JACIEC010000002">
    <property type="protein sequence ID" value="MBB4144105.1"/>
    <property type="molecule type" value="Genomic_DNA"/>
</dbReference>
<evidence type="ECO:0000256" key="3">
    <source>
        <dbReference type="ARBA" id="ARBA00004613"/>
    </source>
</evidence>
<evidence type="ECO:0000256" key="9">
    <source>
        <dbReference type="ARBA" id="ARBA00029594"/>
    </source>
</evidence>
<accession>A0A7W6PST4</accession>
<dbReference type="AlphaFoldDB" id="A0A7W6PST4"/>
<dbReference type="InterPro" id="IPR001736">
    <property type="entry name" value="PLipase_D/transphosphatidylase"/>
</dbReference>
<keyword evidence="5" id="KW-0964">Secreted</keyword>
<comment type="subcellular location">
    <subcellularLocation>
        <location evidence="3">Secreted</location>
    </subcellularLocation>
</comment>
<comment type="caution">
    <text evidence="12">The sequence shown here is derived from an EMBL/GenBank/DDBJ whole genome shotgun (WGS) entry which is preliminary data.</text>
</comment>
<protein>
    <recommendedName>
        <fullName evidence="4">Phospholipase D</fullName>
    </recommendedName>
    <alternativeName>
        <fullName evidence="9">Choline phosphatase</fullName>
    </alternativeName>
</protein>
<keyword evidence="7" id="KW-0378">Hydrolase</keyword>
<reference evidence="12 13" key="1">
    <citation type="submission" date="2020-08" db="EMBL/GenBank/DDBJ databases">
        <title>Genomic Encyclopedia of Type Strains, Phase IV (KMG-IV): sequencing the most valuable type-strain genomes for metagenomic binning, comparative biology and taxonomic classification.</title>
        <authorList>
            <person name="Goeker M."/>
        </authorList>
    </citation>
    <scope>NUCLEOTIDE SEQUENCE [LARGE SCALE GENOMIC DNA]</scope>
    <source>
        <strain evidence="12 13">DSM 29514</strain>
    </source>
</reference>
<gene>
    <name evidence="12" type="ORF">GGQ72_002657</name>
</gene>
<evidence type="ECO:0000256" key="7">
    <source>
        <dbReference type="ARBA" id="ARBA00022801"/>
    </source>
</evidence>
<feature type="compositionally biased region" description="Polar residues" evidence="10">
    <location>
        <begin position="8"/>
        <end position="17"/>
    </location>
</feature>
<evidence type="ECO:0000259" key="11">
    <source>
        <dbReference type="PROSITE" id="PS50035"/>
    </source>
</evidence>
<sequence length="497" mass="56789">MDYRSSAETDTSATGSIVQPGRNAWRSSRCDKAAFLIDGAEYYRRLEQVLYKARHSIFIVGWDFNPHIRLQPEVPGSPTLGQILRQRVDSQPDLIVRILVWGMGPVYSGKSLKIFRKTGWNDHPRIIMEFDFRHPIRASHHQKMVCVDDTVAFLGGIDLTARRWDDRNHSIPNKLRCSPDGTCYGPVHDAQSIVSGDAARLVGDACRKRWKWATKQELAPGQPSSDDLWPTDLAPVLTDCPVALALTEPLKWNGRRGRREAIQLTHDALRAARSHIYLESQYLASFAVARTIMDRLAEADGPEIIILVTQESHGFLEKLMMGHNRTRLIRRMKRHDRYNRLRVYYSVTQDEEGKETEIIVHAKLVIIDDRFIRIGSSNLNNRSEGLDTESDLAFEPEKAEDRKAVLDLRHDLLAEHLGSTPEAVASLVEETGSLIRTIERLNNQRRGLRHFNVDVLHGETDSLIGTSLIDPRRPFWPFRQLKVGTRWALSRLMRSFT</sequence>
<dbReference type="CDD" id="cd09143">
    <property type="entry name" value="PLDc_vPLD1_2_like_bac_2"/>
    <property type="match status" value="1"/>
</dbReference>
<feature type="domain" description="PLD phosphodiesterase" evidence="11">
    <location>
        <begin position="136"/>
        <end position="163"/>
    </location>
</feature>
<name>A0A7W6PST4_9HYPH</name>
<dbReference type="PROSITE" id="PS50035">
    <property type="entry name" value="PLD"/>
    <property type="match status" value="2"/>
</dbReference>
<dbReference type="Pfam" id="PF00614">
    <property type="entry name" value="PLDc"/>
    <property type="match status" value="1"/>
</dbReference>
<dbReference type="PANTHER" id="PTHR18896">
    <property type="entry name" value="PHOSPHOLIPASE D"/>
    <property type="match status" value="1"/>
</dbReference>
<feature type="region of interest" description="Disordered" evidence="10">
    <location>
        <begin position="1"/>
        <end position="21"/>
    </location>
</feature>
<evidence type="ECO:0000313" key="13">
    <source>
        <dbReference type="Proteomes" id="UP000519897"/>
    </source>
</evidence>
<dbReference type="RefSeq" id="WP_246251485.1">
    <property type="nucleotide sequence ID" value="NZ_CP049250.1"/>
</dbReference>
<dbReference type="Proteomes" id="UP000519897">
    <property type="component" value="Unassembled WGS sequence"/>
</dbReference>